<dbReference type="GO" id="GO:0008556">
    <property type="term" value="F:P-type potassium transmembrane transporter activity"/>
    <property type="evidence" value="ECO:0007669"/>
    <property type="project" value="InterPro"/>
</dbReference>
<reference evidence="2 3" key="2">
    <citation type="journal article" date="2011" name="Stand. Genomic Sci.">
        <title>Complete genome sequence of Paludibacter propionicigenes type strain (WB4).</title>
        <authorList>
            <person name="Gronow S."/>
            <person name="Munk C."/>
            <person name="Lapidus A."/>
            <person name="Nolan M."/>
            <person name="Lucas S."/>
            <person name="Hammon N."/>
            <person name="Deshpande S."/>
            <person name="Cheng J.F."/>
            <person name="Tapia R."/>
            <person name="Han C."/>
            <person name="Goodwin L."/>
            <person name="Pitluck S."/>
            <person name="Liolios K."/>
            <person name="Ivanova N."/>
            <person name="Mavromatis K."/>
            <person name="Mikhailova N."/>
            <person name="Pati A."/>
            <person name="Chen A."/>
            <person name="Palaniappan K."/>
            <person name="Land M."/>
            <person name="Hauser L."/>
            <person name="Chang Y.J."/>
            <person name="Jeffries C.D."/>
            <person name="Brambilla E."/>
            <person name="Rohde M."/>
            <person name="Goker M."/>
            <person name="Detter J.C."/>
            <person name="Woyke T."/>
            <person name="Bristow J."/>
            <person name="Eisen J.A."/>
            <person name="Markowitz V."/>
            <person name="Hugenholtz P."/>
            <person name="Kyrpides N.C."/>
            <person name="Klenk H.P."/>
        </authorList>
    </citation>
    <scope>NUCLEOTIDE SEQUENCE [LARGE SCALE GENOMIC DNA]</scope>
    <source>
        <strain evidence="3">DSM 17365 / JCM 13257 / WB4</strain>
    </source>
</reference>
<reference key="1">
    <citation type="submission" date="2010-11" db="EMBL/GenBank/DDBJ databases">
        <title>The complete genome of Paludibacter propionicigenes DSM 17365.</title>
        <authorList>
            <consortium name="US DOE Joint Genome Institute (JGI-PGF)"/>
            <person name="Lucas S."/>
            <person name="Copeland A."/>
            <person name="Lapidus A."/>
            <person name="Bruce D."/>
            <person name="Goodwin L."/>
            <person name="Pitluck S."/>
            <person name="Kyrpides N."/>
            <person name="Mavromatis K."/>
            <person name="Ivanova N."/>
            <person name="Munk A.C."/>
            <person name="Brettin T."/>
            <person name="Detter J.C."/>
            <person name="Han C."/>
            <person name="Tapia R."/>
            <person name="Land M."/>
            <person name="Hauser L."/>
            <person name="Markowitz V."/>
            <person name="Cheng J.-F."/>
            <person name="Hugenholtz P."/>
            <person name="Woyke T."/>
            <person name="Wu D."/>
            <person name="Gronow S."/>
            <person name="Wellnitz S."/>
            <person name="Brambilla E."/>
            <person name="Klenk H.-P."/>
            <person name="Eisen J.A."/>
        </authorList>
    </citation>
    <scope>NUCLEOTIDE SEQUENCE</scope>
    <source>
        <strain>WB4</strain>
    </source>
</reference>
<protein>
    <submittedName>
        <fullName evidence="2">K+-transporting ATPase, F subunit</fullName>
    </submittedName>
</protein>
<evidence type="ECO:0000313" key="3">
    <source>
        <dbReference type="Proteomes" id="UP000008718"/>
    </source>
</evidence>
<keyword evidence="1" id="KW-0812">Transmembrane</keyword>
<keyword evidence="1" id="KW-0472">Membrane</keyword>
<dbReference type="InterPro" id="IPR011726">
    <property type="entry name" value="KdpF"/>
</dbReference>
<feature type="transmembrane region" description="Helical" evidence="1">
    <location>
        <begin position="20"/>
        <end position="38"/>
    </location>
</feature>
<proteinExistence type="predicted"/>
<dbReference type="GO" id="GO:0005886">
    <property type="term" value="C:plasma membrane"/>
    <property type="evidence" value="ECO:0007669"/>
    <property type="project" value="InterPro"/>
</dbReference>
<organism evidence="2 3">
    <name type="scientific">Paludibacter propionicigenes (strain DSM 17365 / JCM 13257 / WB4)</name>
    <dbReference type="NCBI Taxonomy" id="694427"/>
    <lineage>
        <taxon>Bacteria</taxon>
        <taxon>Pseudomonadati</taxon>
        <taxon>Bacteroidota</taxon>
        <taxon>Bacteroidia</taxon>
        <taxon>Bacteroidales</taxon>
        <taxon>Paludibacteraceae</taxon>
        <taxon>Paludibacter</taxon>
    </lineage>
</organism>
<dbReference type="HOGENOM" id="CLU_3237057_0_0_10"/>
<keyword evidence="1" id="KW-1133">Transmembrane helix</keyword>
<dbReference type="Pfam" id="PF09604">
    <property type="entry name" value="Potass_KdpF"/>
    <property type="match status" value="1"/>
</dbReference>
<dbReference type="AlphaFoldDB" id="E4T7U9"/>
<sequence>METKLLMVTATETSSTTGYIIGAIIAVVILGYLIYSLIKPEKF</sequence>
<name>E4T7U9_PALPW</name>
<gene>
    <name evidence="2" type="ordered locus">Palpr_2663</name>
</gene>
<evidence type="ECO:0000256" key="1">
    <source>
        <dbReference type="SAM" id="Phobius"/>
    </source>
</evidence>
<dbReference type="EMBL" id="CP002345">
    <property type="protein sequence ID" value="ADQ80793.1"/>
    <property type="molecule type" value="Genomic_DNA"/>
</dbReference>
<dbReference type="STRING" id="694427.Palpr_2663"/>
<dbReference type="Proteomes" id="UP000008718">
    <property type="component" value="Chromosome"/>
</dbReference>
<dbReference type="KEGG" id="ppn:Palpr_2663"/>
<accession>E4T7U9</accession>
<dbReference type="NCBIfam" id="TIGR02115">
    <property type="entry name" value="potass_kdpF"/>
    <property type="match status" value="1"/>
</dbReference>
<dbReference type="RefSeq" id="WP_013446162.1">
    <property type="nucleotide sequence ID" value="NC_014734.1"/>
</dbReference>
<keyword evidence="3" id="KW-1185">Reference proteome</keyword>
<evidence type="ECO:0000313" key="2">
    <source>
        <dbReference type="EMBL" id="ADQ80793.1"/>
    </source>
</evidence>